<evidence type="ECO:0000256" key="1">
    <source>
        <dbReference type="SAM" id="Phobius"/>
    </source>
</evidence>
<dbReference type="CTD" id="107984345"/>
<dbReference type="AlphaFoldDB" id="A0A8M1GIC6"/>
<gene>
    <name evidence="3" type="primary">SMIM38</name>
</gene>
<name>A0A8M1GIC6_URSMA</name>
<reference evidence="3" key="1">
    <citation type="submission" date="2025-08" db="UniProtKB">
        <authorList>
            <consortium name="RefSeq"/>
        </authorList>
    </citation>
    <scope>IDENTIFICATION</scope>
    <source>
        <tissue evidence="3">Whole blood</tissue>
    </source>
</reference>
<keyword evidence="1" id="KW-0472">Membrane</keyword>
<sequence>MASWFGGSLGSDPLMVLLVIILLARFLLWSCLGTYIDFKLARRQPCKPKED</sequence>
<protein>
    <submittedName>
        <fullName evidence="3">Small integral membrane protein 38</fullName>
    </submittedName>
</protein>
<dbReference type="GeneID" id="121104718"/>
<proteinExistence type="predicted"/>
<dbReference type="RefSeq" id="XP_040494685.1">
    <property type="nucleotide sequence ID" value="XM_040638751.1"/>
</dbReference>
<organism evidence="2 3">
    <name type="scientific">Ursus maritimus</name>
    <name type="common">Polar bear</name>
    <name type="synonym">Thalarctos maritimus</name>
    <dbReference type="NCBI Taxonomy" id="29073"/>
    <lineage>
        <taxon>Eukaryota</taxon>
        <taxon>Metazoa</taxon>
        <taxon>Chordata</taxon>
        <taxon>Craniata</taxon>
        <taxon>Vertebrata</taxon>
        <taxon>Euteleostomi</taxon>
        <taxon>Mammalia</taxon>
        <taxon>Eutheria</taxon>
        <taxon>Laurasiatheria</taxon>
        <taxon>Carnivora</taxon>
        <taxon>Caniformia</taxon>
        <taxon>Ursidae</taxon>
        <taxon>Ursus</taxon>
    </lineage>
</organism>
<keyword evidence="2" id="KW-1185">Reference proteome</keyword>
<feature type="transmembrane region" description="Helical" evidence="1">
    <location>
        <begin position="14"/>
        <end position="38"/>
    </location>
</feature>
<dbReference type="Proteomes" id="UP000261680">
    <property type="component" value="Unplaced"/>
</dbReference>
<evidence type="ECO:0000313" key="3">
    <source>
        <dbReference type="RefSeq" id="XP_040494685.1"/>
    </source>
</evidence>
<evidence type="ECO:0000313" key="2">
    <source>
        <dbReference type="Proteomes" id="UP000261680"/>
    </source>
</evidence>
<keyword evidence="1" id="KW-0812">Transmembrane</keyword>
<keyword evidence="1" id="KW-1133">Transmembrane helix</keyword>
<dbReference type="KEGG" id="umr:121104718"/>
<accession>A0A8M1GIC6</accession>